<comment type="similarity">
    <text evidence="1">Belongs to the LysR transcriptional regulatory family.</text>
</comment>
<keyword evidence="2" id="KW-0805">Transcription regulation</keyword>
<dbReference type="Gene3D" id="1.10.10.10">
    <property type="entry name" value="Winged helix-like DNA-binding domain superfamily/Winged helix DNA-binding domain"/>
    <property type="match status" value="1"/>
</dbReference>
<evidence type="ECO:0000313" key="9">
    <source>
        <dbReference type="Proteomes" id="UP000078529"/>
    </source>
</evidence>
<dbReference type="RefSeq" id="WP_058599216.1">
    <property type="nucleotide sequence ID" value="NZ_LDPZ01000028.1"/>
</dbReference>
<keyword evidence="4" id="KW-0804">Transcription</keyword>
<dbReference type="SUPFAM" id="SSF53850">
    <property type="entry name" value="Periplasmic binding protein-like II"/>
    <property type="match status" value="1"/>
</dbReference>
<evidence type="ECO:0000259" key="5">
    <source>
        <dbReference type="PROSITE" id="PS50931"/>
    </source>
</evidence>
<sequence>MKRSFTPTLSELQAFGACADSGSVTEAARRLGLTQSAVSRSLASLEARLGVELFHRVRKRLVISDAGRAMLRDTERILADLNTAALTVMAFGDKARVLRLAVLPTFGTSWLIPRLADFHRRSPGLSIDLAARLGPVDFEREPFDAAIQRTELAAPGTDVVPFREETLVAVAAPSLLPPGGGPTLSDAAIAGLPLLQQSTRPELWLEWFRDAGLDPVAILRGARFEHFGMVLAAARCGLGVALVPKVLALDDLAEGRLCRVSDRELPGPSHYALIYPARSRANPALAVFREWIESTGSVANSD</sequence>
<dbReference type="InterPro" id="IPR036390">
    <property type="entry name" value="WH_DNA-bd_sf"/>
</dbReference>
<evidence type="ECO:0000313" key="8">
    <source>
        <dbReference type="Proteomes" id="UP000078272"/>
    </source>
</evidence>
<dbReference type="AlphaFoldDB" id="A0A175RVZ4"/>
<evidence type="ECO:0000256" key="2">
    <source>
        <dbReference type="ARBA" id="ARBA00023015"/>
    </source>
</evidence>
<keyword evidence="9" id="KW-1185">Reference proteome</keyword>
<comment type="caution">
    <text evidence="7">The sequence shown here is derived from an EMBL/GenBank/DDBJ whole genome shotgun (WGS) entry which is preliminary data.</text>
</comment>
<protein>
    <submittedName>
        <fullName evidence="7">LysR family transcriptional regulator</fullName>
    </submittedName>
</protein>
<dbReference type="PROSITE" id="PS50931">
    <property type="entry name" value="HTH_LYSR"/>
    <property type="match status" value="1"/>
</dbReference>
<evidence type="ECO:0000256" key="3">
    <source>
        <dbReference type="ARBA" id="ARBA00023125"/>
    </source>
</evidence>
<dbReference type="Pfam" id="PF03466">
    <property type="entry name" value="LysR_substrate"/>
    <property type="match status" value="1"/>
</dbReference>
<evidence type="ECO:0000313" key="6">
    <source>
        <dbReference type="EMBL" id="KTQ94162.1"/>
    </source>
</evidence>
<dbReference type="FunFam" id="1.10.10.10:FF:000001">
    <property type="entry name" value="LysR family transcriptional regulator"/>
    <property type="match status" value="1"/>
</dbReference>
<evidence type="ECO:0000256" key="1">
    <source>
        <dbReference type="ARBA" id="ARBA00009437"/>
    </source>
</evidence>
<dbReference type="GO" id="GO:0003700">
    <property type="term" value="F:DNA-binding transcription factor activity"/>
    <property type="evidence" value="ECO:0007669"/>
    <property type="project" value="InterPro"/>
</dbReference>
<evidence type="ECO:0000256" key="4">
    <source>
        <dbReference type="ARBA" id="ARBA00023163"/>
    </source>
</evidence>
<dbReference type="EMBL" id="LDQA01000013">
    <property type="protein sequence ID" value="KTR07039.1"/>
    <property type="molecule type" value="Genomic_DNA"/>
</dbReference>
<dbReference type="InterPro" id="IPR005119">
    <property type="entry name" value="LysR_subst-bd"/>
</dbReference>
<gene>
    <name evidence="6" type="ORF">NS226_14175</name>
    <name evidence="7" type="ORF">NS365_05165</name>
</gene>
<dbReference type="Proteomes" id="UP000078272">
    <property type="component" value="Unassembled WGS sequence"/>
</dbReference>
<dbReference type="Proteomes" id="UP000078529">
    <property type="component" value="Unassembled WGS sequence"/>
</dbReference>
<dbReference type="InterPro" id="IPR036388">
    <property type="entry name" value="WH-like_DNA-bd_sf"/>
</dbReference>
<dbReference type="GO" id="GO:0043565">
    <property type="term" value="F:sequence-specific DNA binding"/>
    <property type="evidence" value="ECO:0007669"/>
    <property type="project" value="TreeGrafter"/>
</dbReference>
<dbReference type="SUPFAM" id="SSF46785">
    <property type="entry name" value="Winged helix' DNA-binding domain"/>
    <property type="match status" value="1"/>
</dbReference>
<dbReference type="Gene3D" id="3.40.190.10">
    <property type="entry name" value="Periplasmic binding protein-like II"/>
    <property type="match status" value="2"/>
</dbReference>
<dbReference type="PANTHER" id="PTHR30537">
    <property type="entry name" value="HTH-TYPE TRANSCRIPTIONAL REGULATOR"/>
    <property type="match status" value="1"/>
</dbReference>
<feature type="domain" description="HTH lysR-type" evidence="5">
    <location>
        <begin position="7"/>
        <end position="64"/>
    </location>
</feature>
<dbReference type="InterPro" id="IPR058163">
    <property type="entry name" value="LysR-type_TF_proteobact-type"/>
</dbReference>
<reference evidence="8 9" key="1">
    <citation type="journal article" date="2016" name="Front. Microbiol.">
        <title>Genomic Resource of Rice Seed Associated Bacteria.</title>
        <authorList>
            <person name="Midha S."/>
            <person name="Bansal K."/>
            <person name="Sharma S."/>
            <person name="Kumar N."/>
            <person name="Patil P.P."/>
            <person name="Chaudhry V."/>
            <person name="Patil P.B."/>
        </authorList>
    </citation>
    <scope>NUCLEOTIDE SEQUENCE [LARGE SCALE GENOMIC DNA]</scope>
    <source>
        <strain evidence="6 8">NS226</strain>
        <strain evidence="7 9">NS365</strain>
    </source>
</reference>
<dbReference type="PANTHER" id="PTHR30537:SF74">
    <property type="entry name" value="HTH-TYPE TRANSCRIPTIONAL REGULATOR TRPI"/>
    <property type="match status" value="1"/>
</dbReference>
<organism evidence="7 9">
    <name type="scientific">Aureimonas ureilytica</name>
    <dbReference type="NCBI Taxonomy" id="401562"/>
    <lineage>
        <taxon>Bacteria</taxon>
        <taxon>Pseudomonadati</taxon>
        <taxon>Pseudomonadota</taxon>
        <taxon>Alphaproteobacteria</taxon>
        <taxon>Hyphomicrobiales</taxon>
        <taxon>Aurantimonadaceae</taxon>
        <taxon>Aureimonas</taxon>
    </lineage>
</organism>
<keyword evidence="3" id="KW-0238">DNA-binding</keyword>
<dbReference type="InterPro" id="IPR000847">
    <property type="entry name" value="LysR_HTH_N"/>
</dbReference>
<name>A0A175RVZ4_9HYPH</name>
<accession>A0A175RVZ4</accession>
<evidence type="ECO:0000313" key="7">
    <source>
        <dbReference type="EMBL" id="KTR07039.1"/>
    </source>
</evidence>
<dbReference type="OrthoDB" id="9793571at2"/>
<dbReference type="STRING" id="401562.NS365_05165"/>
<dbReference type="GO" id="GO:0006351">
    <property type="term" value="P:DNA-templated transcription"/>
    <property type="evidence" value="ECO:0007669"/>
    <property type="project" value="TreeGrafter"/>
</dbReference>
<proteinExistence type="inferred from homology"/>
<dbReference type="PATRIC" id="fig|401562.3.peg.2466"/>
<dbReference type="PRINTS" id="PR00039">
    <property type="entry name" value="HTHLYSR"/>
</dbReference>
<dbReference type="EMBL" id="LDPZ01000028">
    <property type="protein sequence ID" value="KTQ94162.1"/>
    <property type="molecule type" value="Genomic_DNA"/>
</dbReference>
<dbReference type="Pfam" id="PF00126">
    <property type="entry name" value="HTH_1"/>
    <property type="match status" value="1"/>
</dbReference>